<evidence type="ECO:0000259" key="1">
    <source>
        <dbReference type="PROSITE" id="PS51747"/>
    </source>
</evidence>
<feature type="domain" description="CMP/dCMP-type deaminase" evidence="1">
    <location>
        <begin position="19"/>
        <end position="155"/>
    </location>
</feature>
<gene>
    <name evidence="2" type="ORF">UY98_C0023G0019</name>
</gene>
<feature type="non-terminal residue" evidence="2">
    <location>
        <position position="159"/>
    </location>
</feature>
<proteinExistence type="predicted"/>
<dbReference type="Proteomes" id="UP000034789">
    <property type="component" value="Unassembled WGS sequence"/>
</dbReference>
<dbReference type="Pfam" id="PF00383">
    <property type="entry name" value="dCMP_cyt_deam_1"/>
    <property type="match status" value="1"/>
</dbReference>
<comment type="caution">
    <text evidence="2">The sequence shown here is derived from an EMBL/GenBank/DDBJ whole genome shotgun (WGS) entry which is preliminary data.</text>
</comment>
<accession>A0A0G2BMH0</accession>
<protein>
    <recommendedName>
        <fullName evidence="1">CMP/dCMP-type deaminase domain-containing protein</fullName>
    </recommendedName>
</protein>
<dbReference type="InterPro" id="IPR016193">
    <property type="entry name" value="Cytidine_deaminase-like"/>
</dbReference>
<evidence type="ECO:0000313" key="3">
    <source>
        <dbReference type="Proteomes" id="UP000034789"/>
    </source>
</evidence>
<name>A0A0G2BMH0_9BACT</name>
<dbReference type="SUPFAM" id="SSF53927">
    <property type="entry name" value="Cytidine deaminase-like"/>
    <property type="match status" value="1"/>
</dbReference>
<dbReference type="InterPro" id="IPR002125">
    <property type="entry name" value="CMP_dCMP_dom"/>
</dbReference>
<dbReference type="AlphaFoldDB" id="A0A0G2BMH0"/>
<evidence type="ECO:0000313" key="2">
    <source>
        <dbReference type="EMBL" id="KKW47089.1"/>
    </source>
</evidence>
<reference evidence="2 3" key="1">
    <citation type="journal article" date="2015" name="Nature">
        <title>rRNA introns, odd ribosomes, and small enigmatic genomes across a large radiation of phyla.</title>
        <authorList>
            <person name="Brown C.T."/>
            <person name="Hug L.A."/>
            <person name="Thomas B.C."/>
            <person name="Sharon I."/>
            <person name="Castelle C.J."/>
            <person name="Singh A."/>
            <person name="Wilkins M.J."/>
            <person name="Williams K.H."/>
            <person name="Banfield J.F."/>
        </authorList>
    </citation>
    <scope>NUCLEOTIDE SEQUENCE [LARGE SCALE GENOMIC DNA]</scope>
</reference>
<organism evidence="2 3">
    <name type="scientific">Candidatus Kaiserbacteria bacterium GW2011_GWA2_58_9</name>
    <dbReference type="NCBI Taxonomy" id="1618672"/>
    <lineage>
        <taxon>Bacteria</taxon>
        <taxon>Candidatus Kaiseribacteriota</taxon>
    </lineage>
</organism>
<dbReference type="Gene3D" id="3.40.140.10">
    <property type="entry name" value="Cytidine Deaminase, domain 2"/>
    <property type="match status" value="1"/>
</dbReference>
<dbReference type="GO" id="GO:0003824">
    <property type="term" value="F:catalytic activity"/>
    <property type="evidence" value="ECO:0007669"/>
    <property type="project" value="InterPro"/>
</dbReference>
<sequence length="159" mass="17395">MTGILYPYIPPGKTIMYVGLDNEFMTAAKEFARENNTVQHVGAALVVTNGRVIGRGSIGAGVHGEQGGCIRERLNVPTGTRYDLCKGCAHEYHSEASAIREAKERGEDTRGADLYLWGHWWCCEPCWSAMTEAGIGNVYLLEGSERLFNKSSPGNVIGR</sequence>
<dbReference type="EMBL" id="LCSD01000023">
    <property type="protein sequence ID" value="KKW47089.1"/>
    <property type="molecule type" value="Genomic_DNA"/>
</dbReference>
<dbReference type="PROSITE" id="PS51747">
    <property type="entry name" value="CYT_DCMP_DEAMINASES_2"/>
    <property type="match status" value="1"/>
</dbReference>